<dbReference type="PANTHER" id="PTHR34137">
    <property type="entry name" value="EXODEOXYRIBONUCLEASE 7 SMALL SUBUNIT"/>
    <property type="match status" value="1"/>
</dbReference>
<dbReference type="Pfam" id="PF02609">
    <property type="entry name" value="Exonuc_VII_S"/>
    <property type="match status" value="1"/>
</dbReference>
<evidence type="ECO:0000256" key="1">
    <source>
        <dbReference type="ARBA" id="ARBA00009998"/>
    </source>
</evidence>
<dbReference type="AlphaFoldDB" id="A0A809S910"/>
<evidence type="ECO:0000256" key="5">
    <source>
        <dbReference type="ARBA" id="ARBA00022839"/>
    </source>
</evidence>
<keyword evidence="8" id="KW-1185">Reference proteome</keyword>
<keyword evidence="5 6" id="KW-0269">Exonuclease</keyword>
<keyword evidence="3 6" id="KW-0540">Nuclease</keyword>
<evidence type="ECO:0000256" key="6">
    <source>
        <dbReference type="HAMAP-Rule" id="MF_00337"/>
    </source>
</evidence>
<dbReference type="GO" id="GO:0006308">
    <property type="term" value="P:DNA catabolic process"/>
    <property type="evidence" value="ECO:0007669"/>
    <property type="project" value="UniProtKB-UniRule"/>
</dbReference>
<dbReference type="SUPFAM" id="SSF116842">
    <property type="entry name" value="XseB-like"/>
    <property type="match status" value="1"/>
</dbReference>
<dbReference type="GO" id="GO:0005829">
    <property type="term" value="C:cytosol"/>
    <property type="evidence" value="ECO:0007669"/>
    <property type="project" value="TreeGrafter"/>
</dbReference>
<name>A0A809S910_9PROT</name>
<sequence>MTRRASAQPANFEAATTELERIVADMESGQLTLEQSLASYQRGAELLQFCQTALNAAQQQVQILENGTLNNFNSPNSQDDN</sequence>
<reference evidence="8" key="1">
    <citation type="submission" date="2019-11" db="EMBL/GenBank/DDBJ databases">
        <title>Isolation and characterization of a novel species in the genus Sulfuriferula.</title>
        <authorList>
            <person name="Mochizuki J."/>
            <person name="Kojima H."/>
            <person name="Fukui M."/>
        </authorList>
    </citation>
    <scope>NUCLEOTIDE SEQUENCE [LARGE SCALE GENOMIC DNA]</scope>
    <source>
        <strain evidence="8">SGTM</strain>
    </source>
</reference>
<evidence type="ECO:0000256" key="4">
    <source>
        <dbReference type="ARBA" id="ARBA00022801"/>
    </source>
</evidence>
<dbReference type="EMBL" id="AP021881">
    <property type="protein sequence ID" value="BBP00923.1"/>
    <property type="molecule type" value="Genomic_DNA"/>
</dbReference>
<dbReference type="EC" id="3.1.11.6" evidence="6"/>
<protein>
    <recommendedName>
        <fullName evidence="6">Exodeoxyribonuclease 7 small subunit</fullName>
        <ecNumber evidence="6">3.1.11.6</ecNumber>
    </recommendedName>
    <alternativeName>
        <fullName evidence="6">Exodeoxyribonuclease VII small subunit</fullName>
        <shortName evidence="6">Exonuclease VII small subunit</shortName>
    </alternativeName>
</protein>
<keyword evidence="2 6" id="KW-0963">Cytoplasm</keyword>
<gene>
    <name evidence="6 7" type="primary">xseB</name>
    <name evidence="7" type="ORF">SFSGTM_16310</name>
</gene>
<dbReference type="Proteomes" id="UP000463939">
    <property type="component" value="Chromosome"/>
</dbReference>
<proteinExistence type="inferred from homology"/>
<comment type="subunit">
    <text evidence="6">Heterooligomer composed of large and small subunits.</text>
</comment>
<organism evidence="7 8">
    <name type="scientific">Sulfuriferula nivalis</name>
    <dbReference type="NCBI Taxonomy" id="2675298"/>
    <lineage>
        <taxon>Bacteria</taxon>
        <taxon>Pseudomonadati</taxon>
        <taxon>Pseudomonadota</taxon>
        <taxon>Betaproteobacteria</taxon>
        <taxon>Nitrosomonadales</taxon>
        <taxon>Sulfuricellaceae</taxon>
        <taxon>Sulfuriferula</taxon>
    </lineage>
</organism>
<dbReference type="GO" id="GO:0008855">
    <property type="term" value="F:exodeoxyribonuclease VII activity"/>
    <property type="evidence" value="ECO:0007669"/>
    <property type="project" value="UniProtKB-UniRule"/>
</dbReference>
<dbReference type="KEGG" id="sniv:SFSGTM_16310"/>
<evidence type="ECO:0000313" key="7">
    <source>
        <dbReference type="EMBL" id="BBP00923.1"/>
    </source>
</evidence>
<evidence type="ECO:0000256" key="3">
    <source>
        <dbReference type="ARBA" id="ARBA00022722"/>
    </source>
</evidence>
<dbReference type="InterPro" id="IPR003761">
    <property type="entry name" value="Exonuc_VII_S"/>
</dbReference>
<dbReference type="NCBIfam" id="TIGR01280">
    <property type="entry name" value="xseB"/>
    <property type="match status" value="1"/>
</dbReference>
<dbReference type="NCBIfam" id="NF002140">
    <property type="entry name" value="PRK00977.1-4"/>
    <property type="match status" value="1"/>
</dbReference>
<comment type="similarity">
    <text evidence="1 6">Belongs to the XseB family.</text>
</comment>
<dbReference type="PIRSF" id="PIRSF006488">
    <property type="entry name" value="Exonuc_VII_S"/>
    <property type="match status" value="1"/>
</dbReference>
<keyword evidence="4 6" id="KW-0378">Hydrolase</keyword>
<comment type="catalytic activity">
    <reaction evidence="6">
        <text>Exonucleolytic cleavage in either 5'- to 3'- or 3'- to 5'-direction to yield nucleoside 5'-phosphates.</text>
        <dbReference type="EC" id="3.1.11.6"/>
    </reaction>
</comment>
<dbReference type="RefSeq" id="WP_162084766.1">
    <property type="nucleotide sequence ID" value="NZ_AP021881.1"/>
</dbReference>
<dbReference type="GO" id="GO:0009318">
    <property type="term" value="C:exodeoxyribonuclease VII complex"/>
    <property type="evidence" value="ECO:0007669"/>
    <property type="project" value="UniProtKB-UniRule"/>
</dbReference>
<comment type="subcellular location">
    <subcellularLocation>
        <location evidence="6">Cytoplasm</location>
    </subcellularLocation>
</comment>
<accession>A0A809S910</accession>
<comment type="function">
    <text evidence="6">Bidirectionally degrades single-stranded DNA into large acid-insoluble oligonucleotides, which are then degraded further into small acid-soluble oligonucleotides.</text>
</comment>
<dbReference type="HAMAP" id="MF_00337">
    <property type="entry name" value="Exonuc_7_S"/>
    <property type="match status" value="1"/>
</dbReference>
<evidence type="ECO:0000313" key="8">
    <source>
        <dbReference type="Proteomes" id="UP000463939"/>
    </source>
</evidence>
<dbReference type="NCBIfam" id="NF002141">
    <property type="entry name" value="PRK00977.1-5"/>
    <property type="match status" value="1"/>
</dbReference>
<dbReference type="Gene3D" id="1.10.287.1040">
    <property type="entry name" value="Exonuclease VII, small subunit"/>
    <property type="match status" value="1"/>
</dbReference>
<evidence type="ECO:0000256" key="2">
    <source>
        <dbReference type="ARBA" id="ARBA00022490"/>
    </source>
</evidence>
<dbReference type="InterPro" id="IPR037004">
    <property type="entry name" value="Exonuc_VII_ssu_sf"/>
</dbReference>
<dbReference type="PANTHER" id="PTHR34137:SF1">
    <property type="entry name" value="EXODEOXYRIBONUCLEASE 7 SMALL SUBUNIT"/>
    <property type="match status" value="1"/>
</dbReference>